<sequence length="167" mass="17714">GPTPPNMVPPKEPPPGPPKPVSVQTVQTVLASLAKHIQSGGKAGVPKRGVVVPPPNKGHLVNPKLAGLGQIRAALVSAVFTRLDIDCDEILTPREMRRFAELTGFDGDEEEWNQAFKALMKENGMPDATGSRGGKLRCLPARGALFIQEGRLAPKGLPINRSCCAQA</sequence>
<evidence type="ECO:0000313" key="2">
    <source>
        <dbReference type="EMBL" id="CAK0807781.1"/>
    </source>
</evidence>
<comment type="caution">
    <text evidence="2">The sequence shown here is derived from an EMBL/GenBank/DDBJ whole genome shotgun (WGS) entry which is preliminary data.</text>
</comment>
<dbReference type="EMBL" id="CAUYUJ010004007">
    <property type="protein sequence ID" value="CAK0807781.1"/>
    <property type="molecule type" value="Genomic_DNA"/>
</dbReference>
<feature type="compositionally biased region" description="Pro residues" evidence="1">
    <location>
        <begin position="1"/>
        <end position="20"/>
    </location>
</feature>
<reference evidence="2" key="1">
    <citation type="submission" date="2023-10" db="EMBL/GenBank/DDBJ databases">
        <authorList>
            <person name="Chen Y."/>
            <person name="Shah S."/>
            <person name="Dougan E. K."/>
            <person name="Thang M."/>
            <person name="Chan C."/>
        </authorList>
    </citation>
    <scope>NUCLEOTIDE SEQUENCE [LARGE SCALE GENOMIC DNA]</scope>
</reference>
<evidence type="ECO:0008006" key="4">
    <source>
        <dbReference type="Google" id="ProtNLM"/>
    </source>
</evidence>
<protein>
    <recommendedName>
        <fullName evidence="4">Calmodulin</fullName>
    </recommendedName>
</protein>
<dbReference type="InterPro" id="IPR011992">
    <property type="entry name" value="EF-hand-dom_pair"/>
</dbReference>
<keyword evidence="3" id="KW-1185">Reference proteome</keyword>
<dbReference type="SUPFAM" id="SSF47473">
    <property type="entry name" value="EF-hand"/>
    <property type="match status" value="1"/>
</dbReference>
<feature type="non-terminal residue" evidence="2">
    <location>
        <position position="1"/>
    </location>
</feature>
<evidence type="ECO:0000256" key="1">
    <source>
        <dbReference type="SAM" id="MobiDB-lite"/>
    </source>
</evidence>
<gene>
    <name evidence="2" type="ORF">PCOR1329_LOCUS13559</name>
</gene>
<organism evidence="2 3">
    <name type="scientific">Prorocentrum cordatum</name>
    <dbReference type="NCBI Taxonomy" id="2364126"/>
    <lineage>
        <taxon>Eukaryota</taxon>
        <taxon>Sar</taxon>
        <taxon>Alveolata</taxon>
        <taxon>Dinophyceae</taxon>
        <taxon>Prorocentrales</taxon>
        <taxon>Prorocentraceae</taxon>
        <taxon>Prorocentrum</taxon>
    </lineage>
</organism>
<name>A0ABN9QRX9_9DINO</name>
<proteinExistence type="predicted"/>
<dbReference type="Proteomes" id="UP001189429">
    <property type="component" value="Unassembled WGS sequence"/>
</dbReference>
<evidence type="ECO:0000313" key="3">
    <source>
        <dbReference type="Proteomes" id="UP001189429"/>
    </source>
</evidence>
<accession>A0ABN9QRX9</accession>
<feature type="region of interest" description="Disordered" evidence="1">
    <location>
        <begin position="1"/>
        <end position="24"/>
    </location>
</feature>